<dbReference type="NCBIfam" id="NF041120">
    <property type="entry name" value="RqcH_arch"/>
    <property type="match status" value="1"/>
</dbReference>
<keyword evidence="2" id="KW-0699">rRNA-binding</keyword>
<evidence type="ECO:0000313" key="7">
    <source>
        <dbReference type="Proteomes" id="UP000239462"/>
    </source>
</evidence>
<evidence type="ECO:0000313" key="5">
    <source>
        <dbReference type="EMBL" id="MBA2863704.1"/>
    </source>
</evidence>
<evidence type="ECO:0000313" key="6">
    <source>
        <dbReference type="EMBL" id="MBB6496290.1"/>
    </source>
</evidence>
<evidence type="ECO:0000313" key="9">
    <source>
        <dbReference type="Proteomes" id="UP000590564"/>
    </source>
</evidence>
<evidence type="ECO:0000313" key="4">
    <source>
        <dbReference type="EMBL" id="AVB77194.1"/>
    </source>
</evidence>
<dbReference type="KEGG" id="mmad:MMJJ_18240"/>
<reference evidence="7" key="1">
    <citation type="journal article" date="2018" name="Genome Announc.">
        <title>Complete Genome Sequence of the Methanococcus maripaludis Type Strain JJ (DSM 2067), a Model for Selenoprotein Synthesis in Archaea.</title>
        <authorList>
            <person name="Poehlein A."/>
            <person name="Heym D."/>
            <person name="Quitzke V."/>
            <person name="Fersch J."/>
            <person name="Daniel R."/>
            <person name="Rother M."/>
        </authorList>
    </citation>
    <scope>NUCLEOTIDE SEQUENCE [LARGE SCALE GENOMIC DNA]</scope>
    <source>
        <strain evidence="7">DSM 2067</strain>
    </source>
</reference>
<evidence type="ECO:0000259" key="3">
    <source>
        <dbReference type="Pfam" id="PF05670"/>
    </source>
</evidence>
<dbReference type="GO" id="GO:1990112">
    <property type="term" value="C:RQC complex"/>
    <property type="evidence" value="ECO:0007669"/>
    <property type="project" value="TreeGrafter"/>
</dbReference>
<dbReference type="Proteomes" id="UP000590564">
    <property type="component" value="Unassembled WGS sequence"/>
</dbReference>
<feature type="coiled-coil region" evidence="2">
    <location>
        <begin position="436"/>
        <end position="484"/>
    </location>
</feature>
<keyword evidence="2" id="KW-0820">tRNA-binding</keyword>
<reference evidence="4" key="2">
    <citation type="submission" date="2018-02" db="EMBL/GenBank/DDBJ databases">
        <title>Complete genome sequence of the Methanococcus maripaludis type strain JJ (DSM 2067), a model for selenoprotein synthesis in Archaea.</title>
        <authorList>
            <person name="Poehlein A."/>
            <person name="Heym D."/>
            <person name="Quitzke V."/>
            <person name="Fersch J."/>
            <person name="Daniel R."/>
            <person name="Rother M."/>
        </authorList>
    </citation>
    <scope>NUCLEOTIDE SEQUENCE [LARGE SCALE GENOMIC DNA]</scope>
    <source>
        <strain evidence="4">DSM 2067</strain>
    </source>
</reference>
<dbReference type="EMBL" id="JACDUO010000001">
    <property type="protein sequence ID" value="MBA2863704.1"/>
    <property type="molecule type" value="Genomic_DNA"/>
</dbReference>
<dbReference type="InterPro" id="IPR051608">
    <property type="entry name" value="RQC_Subunit_NEMF"/>
</dbReference>
<feature type="coiled-coil region" evidence="2">
    <location>
        <begin position="292"/>
        <end position="330"/>
    </location>
</feature>
<keyword evidence="2" id="KW-0648">Protein biosynthesis</keyword>
<dbReference type="AlphaFoldDB" id="A0A2L1CCX2"/>
<dbReference type="Proteomes" id="UP000567099">
    <property type="component" value="Unassembled WGS sequence"/>
</dbReference>
<dbReference type="Pfam" id="PF05833">
    <property type="entry name" value="NFACT_N"/>
    <property type="match status" value="1"/>
</dbReference>
<dbReference type="GO" id="GO:0043023">
    <property type="term" value="F:ribosomal large subunit binding"/>
    <property type="evidence" value="ECO:0007669"/>
    <property type="project" value="UniProtKB-UniRule"/>
</dbReference>
<comment type="similarity">
    <text evidence="2">Belongs to the NEMF family.</text>
</comment>
<evidence type="ECO:0000313" key="8">
    <source>
        <dbReference type="Proteomes" id="UP000567099"/>
    </source>
</evidence>
<dbReference type="InterPro" id="IPR043681">
    <property type="entry name" value="RqcH_archaeal"/>
</dbReference>
<keyword evidence="2" id="KW-0694">RNA-binding</keyword>
<gene>
    <name evidence="2" type="primary">rqcH</name>
    <name evidence="5" type="ORF">HNP94_000704</name>
    <name evidence="6" type="ORF">HNP96_000311</name>
    <name evidence="4" type="ORF">MMJJ_18240</name>
</gene>
<name>A0A2L1CCX2_METMI</name>
<evidence type="ECO:0000256" key="2">
    <source>
        <dbReference type="HAMAP-Rule" id="MF_00844"/>
    </source>
</evidence>
<protein>
    <recommendedName>
        <fullName evidence="2">Archaeal Rqc2 homolog aRqcH</fullName>
        <shortName evidence="2">aRqcH</shortName>
    </recommendedName>
</protein>
<dbReference type="EMBL" id="CP026606">
    <property type="protein sequence ID" value="AVB77194.1"/>
    <property type="molecule type" value="Genomic_DNA"/>
</dbReference>
<reference evidence="5 8" key="3">
    <citation type="submission" date="2020-07" db="EMBL/GenBank/DDBJ databases">
        <title>Genomic Encyclopedia of Type Strains, Phase IV (KMG-V): Genome sequencing to study the core and pangenomes of soil and plant-associated prokaryotes.</title>
        <authorList>
            <person name="Whitman W."/>
        </authorList>
    </citation>
    <scope>NUCLEOTIDE SEQUENCE [LARGE SCALE GENOMIC DNA]</scope>
    <source>
        <strain evidence="5 8">C13</strain>
        <strain evidence="6 9">D1</strain>
    </source>
</reference>
<dbReference type="HAMAP" id="MF_00844_A">
    <property type="entry name" value="RqcH_A"/>
    <property type="match status" value="1"/>
</dbReference>
<dbReference type="Pfam" id="PF05670">
    <property type="entry name" value="NFACT-R_1"/>
    <property type="match status" value="1"/>
</dbReference>
<dbReference type="FunFam" id="2.30.310.10:FF:000003">
    <property type="entry name" value="Zinc knuckle domain containing protein"/>
    <property type="match status" value="1"/>
</dbReference>
<proteinExistence type="inferred from homology"/>
<dbReference type="GeneID" id="36102906"/>
<accession>A0A2L1CCX2</accession>
<organism evidence="4 7">
    <name type="scientific">Methanococcus maripaludis</name>
    <name type="common">Methanococcus deltae</name>
    <dbReference type="NCBI Taxonomy" id="39152"/>
    <lineage>
        <taxon>Archaea</taxon>
        <taxon>Methanobacteriati</taxon>
        <taxon>Methanobacteriota</taxon>
        <taxon>Methanomada group</taxon>
        <taxon>Methanococci</taxon>
        <taxon>Methanococcales</taxon>
        <taxon>Methanococcaceae</taxon>
        <taxon>Methanococcus</taxon>
    </lineage>
</organism>
<dbReference type="GO" id="GO:0072344">
    <property type="term" value="P:rescue of stalled ribosome"/>
    <property type="evidence" value="ECO:0007669"/>
    <property type="project" value="UniProtKB-UniRule"/>
</dbReference>
<dbReference type="PANTHER" id="PTHR15239:SF6">
    <property type="entry name" value="RIBOSOME QUALITY CONTROL COMPLEX SUBUNIT NEMF"/>
    <property type="match status" value="1"/>
</dbReference>
<dbReference type="Proteomes" id="UP000239462">
    <property type="component" value="Chromosome"/>
</dbReference>
<comment type="subunit">
    <text evidence="2">Associates with stalled 50S ribosomal subunits.</text>
</comment>
<dbReference type="InterPro" id="IPR008532">
    <property type="entry name" value="NFACT_RNA-bd"/>
</dbReference>
<dbReference type="PANTHER" id="PTHR15239">
    <property type="entry name" value="NUCLEAR EXPORT MEDIATOR FACTOR NEMF"/>
    <property type="match status" value="1"/>
</dbReference>
<dbReference type="RefSeq" id="WP_104838535.1">
    <property type="nucleotide sequence ID" value="NZ_CP026606.1"/>
</dbReference>
<keyword evidence="1 2" id="KW-0175">Coiled coil</keyword>
<dbReference type="GO" id="GO:0000049">
    <property type="term" value="F:tRNA binding"/>
    <property type="evidence" value="ECO:0007669"/>
    <property type="project" value="UniProtKB-UniRule"/>
</dbReference>
<dbReference type="EMBL" id="JACHED010000001">
    <property type="protein sequence ID" value="MBB6496290.1"/>
    <property type="molecule type" value="Genomic_DNA"/>
</dbReference>
<evidence type="ECO:0000256" key="1">
    <source>
        <dbReference type="ARBA" id="ARBA00023054"/>
    </source>
</evidence>
<dbReference type="GO" id="GO:0005737">
    <property type="term" value="C:cytoplasm"/>
    <property type="evidence" value="ECO:0007669"/>
    <property type="project" value="UniProtKB-ARBA"/>
</dbReference>
<dbReference type="GO" id="GO:0019843">
    <property type="term" value="F:rRNA binding"/>
    <property type="evidence" value="ECO:0007669"/>
    <property type="project" value="UniProtKB-UniRule"/>
</dbReference>
<comment type="function">
    <text evidence="2">Probably part of the ribosome quality control system (RQC). May mediate the addition of alanine residues (Ala tailing) to incompletely synthesized nascent chains from stalled ribosomes, leading to their degradation.</text>
</comment>
<feature type="domain" description="NFACT RNA-binding" evidence="3">
    <location>
        <begin position="491"/>
        <end position="595"/>
    </location>
</feature>
<dbReference type="Gene3D" id="2.30.310.10">
    <property type="entry name" value="ibrinogen binding protein from staphylococcus aureus domain"/>
    <property type="match status" value="1"/>
</dbReference>
<sequence>MKTEMTNVDISAAVSELQNVINGKLDKAFLVNNQDGKELILKVHIPEIGSREIAIGLGKYKYITLTEYEREKPRNPPSFVMLLRKHLKNIKITSVAQHNFDRIIIFNFEWNELKYKLIIELFGDGNAILLDSEDKIILPLKIERWSTRKIVPKEIYKFPPQKDLDPKNLDYSLAKKLFLEEFEKEENKDTEAVRIISRTFGLAGVYSEEICLNSEIDKNLKNPKNEDIEKLFEGSKSFFKKVFGELKPKSTLKNGEFVNIDPIDLKIHENLKENEIKHYESFLTALDEYFSRFIMKKEIKQAESKLQKLVKKQERILKSQLDTKDKYEKQSVSNHKRGDLIYANYSLVDEIVSTIKDAREKMDWNGIKNVIKENKTHPILSKIINVNEKNAELTLKLSADYGNGLIEDTVPVDLRKNAFENADIVYQKSKKFKNKVQGVIEALKISEKKLAELKDKEKLDSEVLKEKEENIKKKERKVLKWYEKLKWTVIGGYLIVAGKDATTNEMLIKRYVEKNDIVFHTLMEGAPFTIIRTEGSEEIPDENIMFEVAKFAASHSRAWKLGIGSADVYWVRPDQISKTAESGEYLKKGAFVIRGKRNFIRSAALELGIGTLNYDGKLRLTTAPESIAKETFEKWILLKPGKLKKSDLVKELLKEFSDFEVDDEDILRALPPGETEIKLK</sequence>